<dbReference type="EMBL" id="QGMF01000033">
    <property type="protein sequence ID" value="TVY20946.1"/>
    <property type="molecule type" value="Genomic_DNA"/>
</dbReference>
<accession>A0A8T9BNL7</accession>
<comment type="caution">
    <text evidence="2">The sequence shown here is derived from an EMBL/GenBank/DDBJ whole genome shotgun (WGS) entry which is preliminary data.</text>
</comment>
<feature type="region of interest" description="Disordered" evidence="1">
    <location>
        <begin position="159"/>
        <end position="196"/>
    </location>
</feature>
<feature type="compositionally biased region" description="Basic and acidic residues" evidence="1">
    <location>
        <begin position="172"/>
        <end position="196"/>
    </location>
</feature>
<evidence type="ECO:0000313" key="3">
    <source>
        <dbReference type="Proteomes" id="UP000469559"/>
    </source>
</evidence>
<dbReference type="AlphaFoldDB" id="A0A8T9BNL7"/>
<dbReference type="Proteomes" id="UP000469559">
    <property type="component" value="Unassembled WGS sequence"/>
</dbReference>
<keyword evidence="3" id="KW-1185">Reference proteome</keyword>
<dbReference type="OrthoDB" id="4628994at2759"/>
<evidence type="ECO:0000313" key="2">
    <source>
        <dbReference type="EMBL" id="TVY20946.1"/>
    </source>
</evidence>
<reference evidence="2 3" key="1">
    <citation type="submission" date="2018-05" db="EMBL/GenBank/DDBJ databases">
        <title>Whole genome sequencing for identification of molecular markers to develop diagnostic detection tools for the regulated plant pathogen Lachnellula willkommii.</title>
        <authorList>
            <person name="Giroux E."/>
            <person name="Bilodeau G."/>
        </authorList>
    </citation>
    <scope>NUCLEOTIDE SEQUENCE [LARGE SCALE GENOMIC DNA]</scope>
    <source>
        <strain evidence="2 3">CBS 203.66</strain>
    </source>
</reference>
<name>A0A8T9BNL7_9HELO</name>
<organism evidence="2 3">
    <name type="scientific">Lachnellula arida</name>
    <dbReference type="NCBI Taxonomy" id="1316785"/>
    <lineage>
        <taxon>Eukaryota</taxon>
        <taxon>Fungi</taxon>
        <taxon>Dikarya</taxon>
        <taxon>Ascomycota</taxon>
        <taxon>Pezizomycotina</taxon>
        <taxon>Leotiomycetes</taxon>
        <taxon>Helotiales</taxon>
        <taxon>Lachnaceae</taxon>
        <taxon>Lachnellula</taxon>
    </lineage>
</organism>
<evidence type="ECO:0000256" key="1">
    <source>
        <dbReference type="SAM" id="MobiDB-lite"/>
    </source>
</evidence>
<protein>
    <submittedName>
        <fullName evidence="2">Uncharacterized protein</fullName>
    </submittedName>
</protein>
<proteinExistence type="predicted"/>
<feature type="region of interest" description="Disordered" evidence="1">
    <location>
        <begin position="18"/>
        <end position="51"/>
    </location>
</feature>
<sequence length="196" mass="22728">MKANNNLRLTILPANFNISNTPKTHRSQYKSPTMPSKHKTVKDTKETSSTKYMGTVGNMPCHVCKLRGNGLTDPNSNWRLWNADMNVYRDGAGQDEDDEVFDSIDDEILKKIERRRKAMLWFSIGEKLRELHLSDMGGRDKTSADVFRRIYERVAPEGTKYEPMESLGTPDITEKMRDDVRRRREMKKKEKEGKTV</sequence>
<gene>
    <name evidence="2" type="ORF">LARI1_G001403</name>
</gene>